<keyword evidence="9" id="KW-0375">Hydrogen ion transport</keyword>
<evidence type="ECO:0000313" key="17">
    <source>
        <dbReference type="Proteomes" id="UP000095342"/>
    </source>
</evidence>
<dbReference type="AlphaFoldDB" id="A0A1D8K9X8"/>
<dbReference type="PANTHER" id="PTHR30433:SF4">
    <property type="entry name" value="MOTILITY PROTEIN A"/>
    <property type="match status" value="1"/>
</dbReference>
<keyword evidence="6" id="KW-0997">Cell inner membrane</keyword>
<dbReference type="PANTHER" id="PTHR30433">
    <property type="entry name" value="CHEMOTAXIS PROTEIN MOTA"/>
    <property type="match status" value="1"/>
</dbReference>
<gene>
    <name evidence="16" type="ORF">BJI67_12375</name>
</gene>
<keyword evidence="7 13" id="KW-0812">Transmembrane</keyword>
<evidence type="ECO:0000256" key="13">
    <source>
        <dbReference type="SAM" id="Phobius"/>
    </source>
</evidence>
<feature type="transmembrane region" description="Helical" evidence="13">
    <location>
        <begin position="35"/>
        <end position="55"/>
    </location>
</feature>
<evidence type="ECO:0000256" key="4">
    <source>
        <dbReference type="ARBA" id="ARBA00022475"/>
    </source>
</evidence>
<dbReference type="PROSITE" id="PS01307">
    <property type="entry name" value="MOTA"/>
    <property type="match status" value="1"/>
</dbReference>
<keyword evidence="16" id="KW-0282">Flagellum</keyword>
<keyword evidence="16" id="KW-0969">Cilium</keyword>
<proteinExistence type="inferred from homology"/>
<keyword evidence="10 13" id="KW-1133">Transmembrane helix</keyword>
<dbReference type="RefSeq" id="WP_070073279.1">
    <property type="nucleotide sequence ID" value="NZ_CP017448.1"/>
</dbReference>
<evidence type="ECO:0000259" key="15">
    <source>
        <dbReference type="Pfam" id="PF20560"/>
    </source>
</evidence>
<keyword evidence="8" id="KW-0283">Flagellar rotation</keyword>
<keyword evidence="12 13" id="KW-0472">Membrane</keyword>
<keyword evidence="4" id="KW-1003">Cell membrane</keyword>
<dbReference type="InterPro" id="IPR046786">
    <property type="entry name" value="MotA_N"/>
</dbReference>
<sequence length="285" mass="30997">MNTIIGSIIVIGCVIGGYILSHGHLAALFQPYELLIIAGAAFGAFMISNPMSLVMKTIKGVPSLLGGSKYGKAIYLDLLTLMYDLFTKARKEGLMAVESDIEEPENSEIFTKYPKITKNHHALEFIVDYMRLIVSGGMNPFELDNLMSLELETHHQESHQTPNALTRVADGLPGFGIVAAVMGVVITMGSLDKPPQVIGEHVAAALVGTFLGILLAYGFVGPLAIALEHRAQEEANFFECIKTCILAQVQGYSPQIAVEFGRKAMYAAVRPSFQELEEHLKGSRN</sequence>
<dbReference type="InterPro" id="IPR022522">
    <property type="entry name" value="Flagellar_motor_stator_MotA"/>
</dbReference>
<feature type="domain" description="MotA/TolQ/ExbB proton channel" evidence="14">
    <location>
        <begin position="135"/>
        <end position="238"/>
    </location>
</feature>
<dbReference type="KEGG" id="aaeo:BJI67_12375"/>
<accession>A0A1D8K9X8</accession>
<dbReference type="NCBIfam" id="TIGR03818">
    <property type="entry name" value="MotA1"/>
    <property type="match status" value="1"/>
</dbReference>
<keyword evidence="5" id="KW-0145">Chemotaxis</keyword>
<evidence type="ECO:0000313" key="16">
    <source>
        <dbReference type="EMBL" id="AOV17741.1"/>
    </source>
</evidence>
<evidence type="ECO:0000256" key="10">
    <source>
        <dbReference type="ARBA" id="ARBA00022989"/>
    </source>
</evidence>
<feature type="transmembrane region" description="Helical" evidence="13">
    <location>
        <begin position="203"/>
        <end position="227"/>
    </location>
</feature>
<evidence type="ECO:0000256" key="1">
    <source>
        <dbReference type="ARBA" id="ARBA00004429"/>
    </source>
</evidence>
<dbReference type="InterPro" id="IPR002898">
    <property type="entry name" value="MotA_ExbB_proton_chnl"/>
</dbReference>
<comment type="similarity">
    <text evidence="2">Belongs to the MotA family.</text>
</comment>
<keyword evidence="17" id="KW-1185">Reference proteome</keyword>
<evidence type="ECO:0000256" key="2">
    <source>
        <dbReference type="ARBA" id="ARBA00008038"/>
    </source>
</evidence>
<evidence type="ECO:0000256" key="7">
    <source>
        <dbReference type="ARBA" id="ARBA00022692"/>
    </source>
</evidence>
<evidence type="ECO:0000259" key="14">
    <source>
        <dbReference type="Pfam" id="PF01618"/>
    </source>
</evidence>
<feature type="transmembrane region" description="Helical" evidence="13">
    <location>
        <begin position="172"/>
        <end position="191"/>
    </location>
</feature>
<dbReference type="GO" id="GO:0071978">
    <property type="term" value="P:bacterial-type flagellum-dependent swarming motility"/>
    <property type="evidence" value="ECO:0007669"/>
    <property type="project" value="InterPro"/>
</dbReference>
<keyword evidence="3" id="KW-0813">Transport</keyword>
<evidence type="ECO:0000256" key="3">
    <source>
        <dbReference type="ARBA" id="ARBA00022448"/>
    </source>
</evidence>
<organism evidence="16 17">
    <name type="scientific">Acidihalobacter aeolianus</name>
    <dbReference type="NCBI Taxonomy" id="2792603"/>
    <lineage>
        <taxon>Bacteria</taxon>
        <taxon>Pseudomonadati</taxon>
        <taxon>Pseudomonadota</taxon>
        <taxon>Gammaproteobacteria</taxon>
        <taxon>Chromatiales</taxon>
        <taxon>Ectothiorhodospiraceae</taxon>
        <taxon>Acidihalobacter</taxon>
    </lineage>
</organism>
<dbReference type="Proteomes" id="UP000095342">
    <property type="component" value="Chromosome"/>
</dbReference>
<evidence type="ECO:0000256" key="11">
    <source>
        <dbReference type="ARBA" id="ARBA00023065"/>
    </source>
</evidence>
<dbReference type="EMBL" id="CP017448">
    <property type="protein sequence ID" value="AOV17741.1"/>
    <property type="molecule type" value="Genomic_DNA"/>
</dbReference>
<evidence type="ECO:0000256" key="12">
    <source>
        <dbReference type="ARBA" id="ARBA00023136"/>
    </source>
</evidence>
<evidence type="ECO:0000256" key="6">
    <source>
        <dbReference type="ARBA" id="ARBA00022519"/>
    </source>
</evidence>
<dbReference type="Pfam" id="PF20560">
    <property type="entry name" value="MotA_N"/>
    <property type="match status" value="1"/>
</dbReference>
<keyword evidence="16" id="KW-0966">Cell projection</keyword>
<comment type="subcellular location">
    <subcellularLocation>
        <location evidence="1">Cell inner membrane</location>
        <topology evidence="1">Multi-pass membrane protein</topology>
    </subcellularLocation>
</comment>
<dbReference type="GO" id="GO:0005886">
    <property type="term" value="C:plasma membrane"/>
    <property type="evidence" value="ECO:0007669"/>
    <property type="project" value="UniProtKB-SubCell"/>
</dbReference>
<dbReference type="InterPro" id="IPR000540">
    <property type="entry name" value="Flag_MotA_CS"/>
</dbReference>
<feature type="domain" description="Motility protein A N-terminal" evidence="15">
    <location>
        <begin position="4"/>
        <end position="93"/>
    </location>
</feature>
<feature type="transmembrane region" description="Helical" evidence="13">
    <location>
        <begin position="7"/>
        <end position="29"/>
    </location>
</feature>
<dbReference type="Pfam" id="PF01618">
    <property type="entry name" value="MotA_ExbB"/>
    <property type="match status" value="1"/>
</dbReference>
<dbReference type="GO" id="GO:1902600">
    <property type="term" value="P:proton transmembrane transport"/>
    <property type="evidence" value="ECO:0007669"/>
    <property type="project" value="UniProtKB-KW"/>
</dbReference>
<dbReference type="InterPro" id="IPR047055">
    <property type="entry name" value="MotA-like"/>
</dbReference>
<keyword evidence="11" id="KW-0406">Ion transport</keyword>
<dbReference type="GO" id="GO:0006935">
    <property type="term" value="P:chemotaxis"/>
    <property type="evidence" value="ECO:0007669"/>
    <property type="project" value="UniProtKB-KW"/>
</dbReference>
<protein>
    <submittedName>
        <fullName evidence="16">Flagellar motor stator protein MotA</fullName>
    </submittedName>
</protein>
<name>A0A1D8K9X8_9GAMM</name>
<evidence type="ECO:0000256" key="5">
    <source>
        <dbReference type="ARBA" id="ARBA00022500"/>
    </source>
</evidence>
<reference evidence="16 17" key="1">
    <citation type="submission" date="2016-09" db="EMBL/GenBank/DDBJ databases">
        <title>Acidihalobacter prosperus V6 (DSM14174).</title>
        <authorList>
            <person name="Khaleque H.N."/>
            <person name="Ramsay J.P."/>
            <person name="Murphy R.J.T."/>
            <person name="Kaksonen A.H."/>
            <person name="Boxall N.J."/>
            <person name="Watkin E.L.J."/>
        </authorList>
    </citation>
    <scope>NUCLEOTIDE SEQUENCE [LARGE SCALE GENOMIC DNA]</scope>
    <source>
        <strain evidence="16 17">V6</strain>
    </source>
</reference>
<evidence type="ECO:0000256" key="9">
    <source>
        <dbReference type="ARBA" id="ARBA00022781"/>
    </source>
</evidence>
<evidence type="ECO:0000256" key="8">
    <source>
        <dbReference type="ARBA" id="ARBA00022779"/>
    </source>
</evidence>